<dbReference type="PANTHER" id="PTHR22806">
    <property type="entry name" value="NUCLEOPORIN NUP37 P37 -RELATED"/>
    <property type="match status" value="1"/>
</dbReference>
<dbReference type="InterPro" id="IPR015943">
    <property type="entry name" value="WD40/YVTN_repeat-like_dom_sf"/>
</dbReference>
<dbReference type="STRING" id="402676.B6K0A1"/>
<dbReference type="InterPro" id="IPR037626">
    <property type="entry name" value="NUP37"/>
</dbReference>
<dbReference type="PANTHER" id="PTHR22806:SF0">
    <property type="entry name" value="NUCLEOPORIN NUP37"/>
    <property type="match status" value="1"/>
</dbReference>
<dbReference type="SUPFAM" id="SSF50978">
    <property type="entry name" value="WD40 repeat-like"/>
    <property type="match status" value="1"/>
</dbReference>
<keyword evidence="3" id="KW-1185">Reference proteome</keyword>
<dbReference type="EMBL" id="KE651168">
    <property type="protein sequence ID" value="EEB06251.1"/>
    <property type="molecule type" value="Genomic_DNA"/>
</dbReference>
<dbReference type="RefSeq" id="XP_002172544.1">
    <property type="nucleotide sequence ID" value="XM_002172508.2"/>
</dbReference>
<organism evidence="1 3">
    <name type="scientific">Schizosaccharomyces japonicus (strain yFS275 / FY16936)</name>
    <name type="common">Fission yeast</name>
    <dbReference type="NCBI Taxonomy" id="402676"/>
    <lineage>
        <taxon>Eukaryota</taxon>
        <taxon>Fungi</taxon>
        <taxon>Dikarya</taxon>
        <taxon>Ascomycota</taxon>
        <taxon>Taphrinomycotina</taxon>
        <taxon>Schizosaccharomycetes</taxon>
        <taxon>Schizosaccharomycetales</taxon>
        <taxon>Schizosaccharomycetaceae</taxon>
        <taxon>Schizosaccharomyces</taxon>
    </lineage>
</organism>
<dbReference type="OMA" id="YTIHIGL"/>
<gene>
    <name evidence="2" type="primary">nup37</name>
    <name evidence="1" type="ORF">SJAG_01293</name>
</gene>
<dbReference type="eggNOG" id="ENOG502SF1P">
    <property type="taxonomic scope" value="Eukaryota"/>
</dbReference>
<protein>
    <submittedName>
        <fullName evidence="1">NUP37 family WD repeat protein</fullName>
    </submittedName>
</protein>
<dbReference type="JaponicusDB" id="SJAG_01293">
    <property type="gene designation" value="nup37"/>
</dbReference>
<dbReference type="OrthoDB" id="340259at2759"/>
<dbReference type="VEuPathDB" id="FungiDB:SJAG_01293"/>
<dbReference type="Gene3D" id="2.130.10.10">
    <property type="entry name" value="YVTN repeat-like/Quinoprotein amine dehydrogenase"/>
    <property type="match status" value="1"/>
</dbReference>
<dbReference type="HOGENOM" id="CLU_679999_0_0_1"/>
<dbReference type="GeneID" id="7052368"/>
<dbReference type="GO" id="GO:0031080">
    <property type="term" value="C:nuclear pore outer ring"/>
    <property type="evidence" value="ECO:0000318"/>
    <property type="project" value="GO_Central"/>
</dbReference>
<sequence>MVSISQQNRIRQPLEVFPYTIKWALPGSSQPDIFAVGHETGITFYKPTAKPSTGAWPFRQLFTVATGLPTLHLAFYAHKTAPDSSENGEENSSCTLSIACACQDNSVRLIFTQDAEITSQHTFGGTSGHQNFVNDVDIIEIYSADQTLDEHVIASVGDDNTLIVWRVSDNGPVLAGYTLASPGVSVRFCRSDARRLLVGERNGQVRVFDWTSSGASASSSTADEVMEIEDSQRPWIVSLSASGVQVNAADTLGSAEWSGEHQNSILAMCKNGNWSCWELWSSKDSAQGAGEFAEVNGTLPSRNLLPNAMGSTSFSGTVLGARAHPYYARLFATASAARGSLQLVSVDRPHATDVDPVFLNTPIVDMSWHSTARQLAVVTHLGLELVRL</sequence>
<evidence type="ECO:0000313" key="3">
    <source>
        <dbReference type="Proteomes" id="UP000001744"/>
    </source>
</evidence>
<dbReference type="InterPro" id="IPR036322">
    <property type="entry name" value="WD40_repeat_dom_sf"/>
</dbReference>
<evidence type="ECO:0000313" key="2">
    <source>
        <dbReference type="JaponicusDB" id="SJAG_01293"/>
    </source>
</evidence>
<dbReference type="AlphaFoldDB" id="B6K0A1"/>
<dbReference type="Proteomes" id="UP000001744">
    <property type="component" value="Unassembled WGS sequence"/>
</dbReference>
<proteinExistence type="predicted"/>
<evidence type="ECO:0000313" key="1">
    <source>
        <dbReference type="EMBL" id="EEB06251.1"/>
    </source>
</evidence>
<accession>B6K0A1</accession>
<reference evidence="1 3" key="1">
    <citation type="journal article" date="2011" name="Science">
        <title>Comparative functional genomics of the fission yeasts.</title>
        <authorList>
            <person name="Rhind N."/>
            <person name="Chen Z."/>
            <person name="Yassour M."/>
            <person name="Thompson D.A."/>
            <person name="Haas B.J."/>
            <person name="Habib N."/>
            <person name="Wapinski I."/>
            <person name="Roy S."/>
            <person name="Lin M.F."/>
            <person name="Heiman D.I."/>
            <person name="Young S.K."/>
            <person name="Furuya K."/>
            <person name="Guo Y."/>
            <person name="Pidoux A."/>
            <person name="Chen H.M."/>
            <person name="Robbertse B."/>
            <person name="Goldberg J.M."/>
            <person name="Aoki K."/>
            <person name="Bayne E.H."/>
            <person name="Berlin A.M."/>
            <person name="Desjardins C.A."/>
            <person name="Dobbs E."/>
            <person name="Dukaj L."/>
            <person name="Fan L."/>
            <person name="FitzGerald M.G."/>
            <person name="French C."/>
            <person name="Gujja S."/>
            <person name="Hansen K."/>
            <person name="Keifenheim D."/>
            <person name="Levin J.Z."/>
            <person name="Mosher R.A."/>
            <person name="Mueller C.A."/>
            <person name="Pfiffner J."/>
            <person name="Priest M."/>
            <person name="Russ C."/>
            <person name="Smialowska A."/>
            <person name="Swoboda P."/>
            <person name="Sykes S.M."/>
            <person name="Vaughn M."/>
            <person name="Vengrova S."/>
            <person name="Yoder R."/>
            <person name="Zeng Q."/>
            <person name="Allshire R."/>
            <person name="Baulcombe D."/>
            <person name="Birren B.W."/>
            <person name="Brown W."/>
            <person name="Ekwall K."/>
            <person name="Kellis M."/>
            <person name="Leatherwood J."/>
            <person name="Levin H."/>
            <person name="Margalit H."/>
            <person name="Martienssen R."/>
            <person name="Nieduszynski C.A."/>
            <person name="Spatafora J.W."/>
            <person name="Friedman N."/>
            <person name="Dalgaard J.Z."/>
            <person name="Baumann P."/>
            <person name="Niki H."/>
            <person name="Regev A."/>
            <person name="Nusbaum C."/>
        </authorList>
    </citation>
    <scope>NUCLEOTIDE SEQUENCE [LARGE SCALE GENOMIC DNA]</scope>
    <source>
        <strain evidence="3">yFS275 / FY16936</strain>
    </source>
</reference>
<name>B6K0A1_SCHJY</name>